<evidence type="ECO:0000313" key="4">
    <source>
        <dbReference type="EMBL" id="VDO59762.1"/>
    </source>
</evidence>
<feature type="compositionally biased region" description="Low complexity" evidence="1">
    <location>
        <begin position="47"/>
        <end position="65"/>
    </location>
</feature>
<dbReference type="WBParaSite" id="SCUD_0000013401-mRNA-1">
    <property type="protein sequence ID" value="SCUD_0000013401-mRNA-1"/>
    <property type="gene ID" value="SCUD_0000013401"/>
</dbReference>
<reference evidence="6" key="1">
    <citation type="submission" date="2016-06" db="UniProtKB">
        <authorList>
            <consortium name="WormBaseParasite"/>
        </authorList>
    </citation>
    <scope>IDENTIFICATION</scope>
</reference>
<feature type="region of interest" description="Disordered" evidence="1">
    <location>
        <begin position="41"/>
        <end position="72"/>
    </location>
</feature>
<reference evidence="4 5" key="2">
    <citation type="submission" date="2018-11" db="EMBL/GenBank/DDBJ databases">
        <authorList>
            <consortium name="Pathogen Informatics"/>
        </authorList>
    </citation>
    <scope>NUCLEOTIDE SEQUENCE [LARGE SCALE GENOMIC DNA]</scope>
    <source>
        <strain evidence="4">Dakar</strain>
        <strain evidence="5">Dakar, Senegal</strain>
    </source>
</reference>
<feature type="signal peptide" evidence="3">
    <location>
        <begin position="1"/>
        <end position="22"/>
    </location>
</feature>
<organism evidence="6">
    <name type="scientific">Schistosoma curassoni</name>
    <dbReference type="NCBI Taxonomy" id="6186"/>
    <lineage>
        <taxon>Eukaryota</taxon>
        <taxon>Metazoa</taxon>
        <taxon>Spiralia</taxon>
        <taxon>Lophotrochozoa</taxon>
        <taxon>Platyhelminthes</taxon>
        <taxon>Trematoda</taxon>
        <taxon>Digenea</taxon>
        <taxon>Strigeidida</taxon>
        <taxon>Schistosomatoidea</taxon>
        <taxon>Schistosomatidae</taxon>
        <taxon>Schistosoma</taxon>
    </lineage>
</organism>
<keyword evidence="3" id="KW-0732">Signal</keyword>
<dbReference type="EMBL" id="UZAK01000072">
    <property type="protein sequence ID" value="VDO59762.1"/>
    <property type="molecule type" value="Genomic_DNA"/>
</dbReference>
<evidence type="ECO:0000256" key="2">
    <source>
        <dbReference type="SAM" id="Phobius"/>
    </source>
</evidence>
<keyword evidence="2" id="KW-0472">Membrane</keyword>
<evidence type="ECO:0000313" key="6">
    <source>
        <dbReference type="WBParaSite" id="SCUD_0000013401-mRNA-1"/>
    </source>
</evidence>
<name>A0A183JBT0_9TREM</name>
<evidence type="ECO:0000256" key="1">
    <source>
        <dbReference type="SAM" id="MobiDB-lite"/>
    </source>
</evidence>
<gene>
    <name evidence="4" type="ORF">SCUD_LOCUS135</name>
</gene>
<keyword evidence="5" id="KW-1185">Reference proteome</keyword>
<keyword evidence="2" id="KW-0812">Transmembrane</keyword>
<feature type="transmembrane region" description="Helical" evidence="2">
    <location>
        <begin position="106"/>
        <end position="128"/>
    </location>
</feature>
<accession>A0A183JBT0</accession>
<sequence length="154" mass="17485">MFINIFIMKIIATGMILHPTNSSITRSNEEQYTMFNAQSTKNPPMTNDSFSSASNNHNSNSVSNFDVDDDDNTNERKAAIKNRPKFHLRKPTLLSKLKSDLKSRSLSKVCLFICLYIMNFMYSIVYSINTSVEVVKTILQSLGYVNLVHNPLLP</sequence>
<evidence type="ECO:0000256" key="3">
    <source>
        <dbReference type="SAM" id="SignalP"/>
    </source>
</evidence>
<feature type="chain" id="PRO_5043140500" evidence="3">
    <location>
        <begin position="23"/>
        <end position="154"/>
    </location>
</feature>
<dbReference type="Proteomes" id="UP000279833">
    <property type="component" value="Unassembled WGS sequence"/>
</dbReference>
<protein>
    <submittedName>
        <fullName evidence="6">Pv-fam-d protein</fullName>
    </submittedName>
</protein>
<proteinExistence type="predicted"/>
<dbReference type="AlphaFoldDB" id="A0A183JBT0"/>
<keyword evidence="2" id="KW-1133">Transmembrane helix</keyword>
<evidence type="ECO:0000313" key="5">
    <source>
        <dbReference type="Proteomes" id="UP000279833"/>
    </source>
</evidence>